<accession>A0A5C1EBL9</accession>
<evidence type="ECO:0000256" key="2">
    <source>
        <dbReference type="ARBA" id="ARBA00004856"/>
    </source>
</evidence>
<evidence type="ECO:0000256" key="6">
    <source>
        <dbReference type="ARBA" id="ARBA00022729"/>
    </source>
</evidence>
<comment type="PTM">
    <text evidence="13">Binds 2 heme groups per subunit.</text>
</comment>
<keyword evidence="8" id="KW-0249">Electron transport</keyword>
<feature type="binding site" description="axial binding residue" evidence="14">
    <location>
        <position position="222"/>
    </location>
    <ligand>
        <name>heme c</name>
        <dbReference type="ChEBI" id="CHEBI:61717"/>
        <label>2</label>
    </ligand>
    <ligandPart>
        <name>Fe</name>
        <dbReference type="ChEBI" id="CHEBI:18248"/>
    </ligandPart>
</feature>
<dbReference type="GO" id="GO:0004130">
    <property type="term" value="F:cytochrome-c peroxidase activity"/>
    <property type="evidence" value="ECO:0007669"/>
    <property type="project" value="TreeGrafter"/>
</dbReference>
<keyword evidence="5 14" id="KW-0479">Metal-binding</keyword>
<dbReference type="GO" id="GO:0042597">
    <property type="term" value="C:periplasmic space"/>
    <property type="evidence" value="ECO:0007669"/>
    <property type="project" value="UniProtKB-SubCell"/>
</dbReference>
<feature type="binding site" description="axial binding residue" evidence="14">
    <location>
        <position position="93"/>
    </location>
    <ligand>
        <name>heme c</name>
        <dbReference type="ChEBI" id="CHEBI:61717"/>
        <label>1</label>
    </ligand>
    <ligandPart>
        <name>Fe</name>
        <dbReference type="ChEBI" id="CHEBI:18248"/>
    </ligandPart>
</feature>
<feature type="chain" id="PRO_5022753845" description="Methylamine utilization protein MauG" evidence="15">
    <location>
        <begin position="23"/>
        <end position="325"/>
    </location>
</feature>
<dbReference type="InterPro" id="IPR036909">
    <property type="entry name" value="Cyt_c-like_dom_sf"/>
</dbReference>
<feature type="binding site" description="axial binding residue" evidence="14">
    <location>
        <position position="288"/>
    </location>
    <ligand>
        <name>heme c</name>
        <dbReference type="ChEBI" id="CHEBI:61717"/>
        <label>2</label>
    </ligand>
    <ligandPart>
        <name>Fe</name>
        <dbReference type="ChEBI" id="CHEBI:18248"/>
    </ligandPart>
</feature>
<feature type="binding site" description="axial binding residue" evidence="14">
    <location>
        <position position="77"/>
    </location>
    <ligand>
        <name>heme c</name>
        <dbReference type="ChEBI" id="CHEBI:61717"/>
        <label>1</label>
    </ligand>
    <ligandPart>
        <name>Fe</name>
        <dbReference type="ChEBI" id="CHEBI:18248"/>
    </ligandPart>
</feature>
<evidence type="ECO:0000256" key="1">
    <source>
        <dbReference type="ARBA" id="ARBA00004418"/>
    </source>
</evidence>
<evidence type="ECO:0000313" key="18">
    <source>
        <dbReference type="Proteomes" id="UP000323671"/>
    </source>
</evidence>
<dbReference type="AlphaFoldDB" id="A0A5C1EBL9"/>
<dbReference type="Gene3D" id="1.10.760.10">
    <property type="entry name" value="Cytochrome c-like domain"/>
    <property type="match status" value="2"/>
</dbReference>
<dbReference type="InterPro" id="IPR026259">
    <property type="entry name" value="MauG/Cytc_peroxidase"/>
</dbReference>
<evidence type="ECO:0000256" key="14">
    <source>
        <dbReference type="PIRSR" id="PIRSR000294-2"/>
    </source>
</evidence>
<keyword evidence="7" id="KW-0574">Periplasm</keyword>
<evidence type="ECO:0000256" key="11">
    <source>
        <dbReference type="ARBA" id="ARBA00058991"/>
    </source>
</evidence>
<dbReference type="FunFam" id="1.10.760.10:FF:000019">
    <property type="entry name" value="Di-heme cytochrome C peroxidase"/>
    <property type="match status" value="1"/>
</dbReference>
<dbReference type="PANTHER" id="PTHR30600">
    <property type="entry name" value="CYTOCHROME C PEROXIDASE-RELATED"/>
    <property type="match status" value="1"/>
</dbReference>
<dbReference type="GO" id="GO:0020037">
    <property type="term" value="F:heme binding"/>
    <property type="evidence" value="ECO:0007669"/>
    <property type="project" value="InterPro"/>
</dbReference>
<evidence type="ECO:0000256" key="13">
    <source>
        <dbReference type="PIRSR" id="PIRSR000294-1"/>
    </source>
</evidence>
<evidence type="ECO:0000256" key="8">
    <source>
        <dbReference type="ARBA" id="ARBA00022982"/>
    </source>
</evidence>
<evidence type="ECO:0000256" key="12">
    <source>
        <dbReference type="ARBA" id="ARBA00073576"/>
    </source>
</evidence>
<keyword evidence="6 15" id="KW-0732">Signal</keyword>
<dbReference type="RefSeq" id="WP_149426003.1">
    <property type="nucleotide sequence ID" value="NZ_CP022579.1"/>
</dbReference>
<keyword evidence="4 13" id="KW-0349">Heme</keyword>
<dbReference type="Proteomes" id="UP000323671">
    <property type="component" value="Chromosome"/>
</dbReference>
<feature type="binding site" description="covalent" evidence="13">
    <location>
        <position position="76"/>
    </location>
    <ligand>
        <name>heme c</name>
        <dbReference type="ChEBI" id="CHEBI:61717"/>
        <label>1</label>
    </ligand>
</feature>
<keyword evidence="18" id="KW-1185">Reference proteome</keyword>
<feature type="binding site" description="covalent" evidence="13">
    <location>
        <position position="218"/>
    </location>
    <ligand>
        <name>heme c</name>
        <dbReference type="ChEBI" id="CHEBI:61717"/>
        <label>2</label>
    </ligand>
</feature>
<evidence type="ECO:0000256" key="3">
    <source>
        <dbReference type="ARBA" id="ARBA00022448"/>
    </source>
</evidence>
<dbReference type="EMBL" id="CP022579">
    <property type="protein sequence ID" value="QEL65989.1"/>
    <property type="molecule type" value="Genomic_DNA"/>
</dbReference>
<evidence type="ECO:0000313" key="17">
    <source>
        <dbReference type="EMBL" id="QEL65989.1"/>
    </source>
</evidence>
<dbReference type="KEGG" id="otr:OTERR_25130"/>
<comment type="cofactor">
    <cofactor evidence="13">
        <name>heme</name>
        <dbReference type="ChEBI" id="CHEBI:30413"/>
    </cofactor>
    <text evidence="13">Binds 2 heme groups.</text>
</comment>
<proteinExistence type="predicted"/>
<feature type="signal peptide" evidence="15">
    <location>
        <begin position="1"/>
        <end position="22"/>
    </location>
</feature>
<evidence type="ECO:0000256" key="5">
    <source>
        <dbReference type="ARBA" id="ARBA00022723"/>
    </source>
</evidence>
<dbReference type="SUPFAM" id="SSF46626">
    <property type="entry name" value="Cytochrome c"/>
    <property type="match status" value="2"/>
</dbReference>
<protein>
    <recommendedName>
        <fullName evidence="12">Methylamine utilization protein MauG</fullName>
    </recommendedName>
</protein>
<feature type="domain" description="Cytochrome c" evidence="16">
    <location>
        <begin position="51"/>
        <end position="313"/>
    </location>
</feature>
<evidence type="ECO:0000256" key="15">
    <source>
        <dbReference type="SAM" id="SignalP"/>
    </source>
</evidence>
<keyword evidence="9" id="KW-0560">Oxidoreductase</keyword>
<dbReference type="GO" id="GO:0046872">
    <property type="term" value="F:metal ion binding"/>
    <property type="evidence" value="ECO:0007669"/>
    <property type="project" value="UniProtKB-KW"/>
</dbReference>
<dbReference type="GO" id="GO:0009055">
    <property type="term" value="F:electron transfer activity"/>
    <property type="evidence" value="ECO:0007669"/>
    <property type="project" value="InterPro"/>
</dbReference>
<comment type="subcellular location">
    <subcellularLocation>
        <location evidence="1">Periplasm</location>
    </subcellularLocation>
</comment>
<comment type="pathway">
    <text evidence="2">One-carbon metabolism; methylamine degradation.</text>
</comment>
<keyword evidence="17" id="KW-0575">Peroxidase</keyword>
<dbReference type="Pfam" id="PF03150">
    <property type="entry name" value="CCP_MauG"/>
    <property type="match status" value="1"/>
</dbReference>
<comment type="function">
    <text evidence="11">Involved in methylamine metabolism. Essential for the maturation of the beta subunit of MADH, presumably via a step in the biosynthesis of tryptophan tryptophylquinone (TTQ), the cofactor of MADH.</text>
</comment>
<gene>
    <name evidence="17" type="ORF">OTERR_25130</name>
</gene>
<dbReference type="InterPro" id="IPR051395">
    <property type="entry name" value="Cytochrome_c_Peroxidase/MauG"/>
</dbReference>
<organism evidence="17 18">
    <name type="scientific">Oryzomicrobium terrae</name>
    <dbReference type="NCBI Taxonomy" id="1735038"/>
    <lineage>
        <taxon>Bacteria</taxon>
        <taxon>Pseudomonadati</taxon>
        <taxon>Pseudomonadota</taxon>
        <taxon>Betaproteobacteria</taxon>
        <taxon>Rhodocyclales</taxon>
        <taxon>Rhodocyclaceae</taxon>
        <taxon>Oryzomicrobium</taxon>
    </lineage>
</organism>
<feature type="binding site" description="covalent" evidence="13">
    <location>
        <position position="221"/>
    </location>
    <ligand>
        <name>heme c</name>
        <dbReference type="ChEBI" id="CHEBI:61717"/>
        <label>2</label>
    </ligand>
</feature>
<feature type="binding site" description="covalent" evidence="13">
    <location>
        <position position="73"/>
    </location>
    <ligand>
        <name>heme c</name>
        <dbReference type="ChEBI" id="CHEBI:61717"/>
        <label>1</label>
    </ligand>
</feature>
<dbReference type="Pfam" id="PF00034">
    <property type="entry name" value="Cytochrom_C"/>
    <property type="match status" value="1"/>
</dbReference>
<dbReference type="InterPro" id="IPR004852">
    <property type="entry name" value="Di-haem_cyt_c_peroxidsae"/>
</dbReference>
<evidence type="ECO:0000256" key="9">
    <source>
        <dbReference type="ARBA" id="ARBA00023002"/>
    </source>
</evidence>
<keyword evidence="10 14" id="KW-0408">Iron</keyword>
<reference evidence="17 18" key="1">
    <citation type="submission" date="2017-07" db="EMBL/GenBank/DDBJ databases">
        <title>Complete genome sequence of Oryzomicrobium terrae TPP412.</title>
        <authorList>
            <person name="Chiu L.-W."/>
            <person name="Lo K.-J."/>
            <person name="Tsai Y.-M."/>
            <person name="Lin S.-S."/>
            <person name="Kuo C.-H."/>
            <person name="Liu C.-T."/>
        </authorList>
    </citation>
    <scope>NUCLEOTIDE SEQUENCE [LARGE SCALE GENOMIC DNA]</scope>
    <source>
        <strain evidence="17 18">TPP412</strain>
    </source>
</reference>
<name>A0A5C1EBL9_9RHOO</name>
<keyword evidence="3" id="KW-0813">Transport</keyword>
<dbReference type="InterPro" id="IPR009056">
    <property type="entry name" value="Cyt_c-like_dom"/>
</dbReference>
<evidence type="ECO:0000256" key="7">
    <source>
        <dbReference type="ARBA" id="ARBA00022764"/>
    </source>
</evidence>
<dbReference type="PIRSF" id="PIRSF000294">
    <property type="entry name" value="Cytochrome-c_peroxidase"/>
    <property type="match status" value="1"/>
</dbReference>
<dbReference type="PROSITE" id="PS51007">
    <property type="entry name" value="CYTC"/>
    <property type="match status" value="1"/>
</dbReference>
<sequence length="325" mass="35257">MKKRTALPLLLAGLLVAGGSQAADPYAKFKELFKPLPAIAPIPADNPQTEAKVELGKMLYFDARLSGDGTIACATCHNPALGFTDRIPRAIGHGAARGPRNSPTTLNAAFLTSQFWDGRAPTLEAQALGPLQANIEHNITLDKAIAVLKGFPEYQKRFAEVFGGKDPVTPDNLAKAIAAFERTLITPNSPFDRYLAGDESAISTQQKKGMKSFVEKGCVGCHNGPNFTDGNFYAIKVPGSTDEGRYTVTKKESDKHAFRTQTLRNVALTYPYFNNGSVWKLDEAVKIMGKEMLKTDLSKDEVDDLVAFLHGLTGEMPKFTIPALP</sequence>
<evidence type="ECO:0000259" key="16">
    <source>
        <dbReference type="PROSITE" id="PS51007"/>
    </source>
</evidence>
<evidence type="ECO:0000256" key="10">
    <source>
        <dbReference type="ARBA" id="ARBA00023004"/>
    </source>
</evidence>
<evidence type="ECO:0000256" key="4">
    <source>
        <dbReference type="ARBA" id="ARBA00022617"/>
    </source>
</evidence>